<organism evidence="3 4">
    <name type="scientific">Quercus rubra</name>
    <name type="common">Northern red oak</name>
    <name type="synonym">Quercus borealis</name>
    <dbReference type="NCBI Taxonomy" id="3512"/>
    <lineage>
        <taxon>Eukaryota</taxon>
        <taxon>Viridiplantae</taxon>
        <taxon>Streptophyta</taxon>
        <taxon>Embryophyta</taxon>
        <taxon>Tracheophyta</taxon>
        <taxon>Spermatophyta</taxon>
        <taxon>Magnoliopsida</taxon>
        <taxon>eudicotyledons</taxon>
        <taxon>Gunneridae</taxon>
        <taxon>Pentapetalae</taxon>
        <taxon>rosids</taxon>
        <taxon>fabids</taxon>
        <taxon>Fagales</taxon>
        <taxon>Fagaceae</taxon>
        <taxon>Quercus</taxon>
    </lineage>
</organism>
<feature type="domain" description="C2H2-type" evidence="2">
    <location>
        <begin position="19"/>
        <end position="46"/>
    </location>
</feature>
<gene>
    <name evidence="3" type="ORF">RGQ29_019985</name>
</gene>
<dbReference type="InterPro" id="IPR013087">
    <property type="entry name" value="Znf_C2H2_type"/>
</dbReference>
<keyword evidence="1" id="KW-0479">Metal-binding</keyword>
<evidence type="ECO:0000313" key="3">
    <source>
        <dbReference type="EMBL" id="KAK4589209.1"/>
    </source>
</evidence>
<dbReference type="Proteomes" id="UP001324115">
    <property type="component" value="Unassembled WGS sequence"/>
</dbReference>
<evidence type="ECO:0000259" key="2">
    <source>
        <dbReference type="PROSITE" id="PS50157"/>
    </source>
</evidence>
<dbReference type="AlphaFoldDB" id="A0AAN7ITS3"/>
<dbReference type="GO" id="GO:0008270">
    <property type="term" value="F:zinc ion binding"/>
    <property type="evidence" value="ECO:0007669"/>
    <property type="project" value="UniProtKB-KW"/>
</dbReference>
<name>A0AAN7ITS3_QUERU</name>
<dbReference type="PROSITE" id="PS00028">
    <property type="entry name" value="ZINC_FINGER_C2H2_1"/>
    <property type="match status" value="1"/>
</dbReference>
<dbReference type="PROSITE" id="PS50157">
    <property type="entry name" value="ZINC_FINGER_C2H2_2"/>
    <property type="match status" value="1"/>
</dbReference>
<proteinExistence type="predicted"/>
<dbReference type="EMBL" id="JAXUIC010000005">
    <property type="protein sequence ID" value="KAK4589209.1"/>
    <property type="molecule type" value="Genomic_DNA"/>
</dbReference>
<keyword evidence="1" id="KW-0862">Zinc</keyword>
<protein>
    <recommendedName>
        <fullName evidence="2">C2H2-type domain-containing protein</fullName>
    </recommendedName>
</protein>
<comment type="caution">
    <text evidence="3">The sequence shown here is derived from an EMBL/GenBank/DDBJ whole genome shotgun (WGS) entry which is preliminary data.</text>
</comment>
<reference evidence="3 4" key="1">
    <citation type="journal article" date="2023" name="G3 (Bethesda)">
        <title>A haplotype-resolved chromosome-scale genome for Quercus rubra L. provides insights into the genetics of adaptive traits for red oak species.</title>
        <authorList>
            <person name="Kapoor B."/>
            <person name="Jenkins J."/>
            <person name="Schmutz J."/>
            <person name="Zhebentyayeva T."/>
            <person name="Kuelheim C."/>
            <person name="Coggeshall M."/>
            <person name="Heim C."/>
            <person name="Lasky J.R."/>
            <person name="Leites L."/>
            <person name="Islam-Faridi N."/>
            <person name="Romero-Severson J."/>
            <person name="DeLeo V.L."/>
            <person name="Lucas S.M."/>
            <person name="Lazic D."/>
            <person name="Gailing O."/>
            <person name="Carlson J."/>
            <person name="Staton M."/>
        </authorList>
    </citation>
    <scope>NUCLEOTIDE SEQUENCE [LARGE SCALE GENOMIC DNA]</scope>
    <source>
        <strain evidence="3">Pseudo-F2</strain>
    </source>
</reference>
<accession>A0AAN7ITS3</accession>
<keyword evidence="4" id="KW-1185">Reference proteome</keyword>
<keyword evidence="1" id="KW-0863">Zinc-finger</keyword>
<sequence length="345" mass="37300">MNPYLPSDKENAEKHVGLLSCFYCKMVFNNHQALGAHLRVHQEEINAWKSWNYPVHSSTFIDSTSSALNPISMSLPDNSSGGAWNNPSTLFSGVTSNLDFSNFCSNESSWVNASNYSQNNVGYARSQYFMSPNLSYGSASASASAGFHPSAPSSSTFFIPSASPATTSFPMGPSSYFNSYSACQFNTDELRTFRDGMPFPPRCDLPNFHHHNLSKLSYPAHSINDPASGLGSNQLTGMKESNTVGSLPPGHGQCSGQTGVGKYNNTSALTCEGGRKRCLGEVLGNSDLMNSSKRPQISSSLHAETEKPQKKELLLFKDVEDSFAGLGISVDDEEGEADLDLSLHL</sequence>
<evidence type="ECO:0000256" key="1">
    <source>
        <dbReference type="PROSITE-ProRule" id="PRU00042"/>
    </source>
</evidence>
<evidence type="ECO:0000313" key="4">
    <source>
        <dbReference type="Proteomes" id="UP001324115"/>
    </source>
</evidence>